<dbReference type="RefSeq" id="WP_041065215.1">
    <property type="nucleotide sequence ID" value="NZ_JXAL01000024.1"/>
</dbReference>
<organism evidence="1 2">
    <name type="scientific">Cohnella kolymensis</name>
    <dbReference type="NCBI Taxonomy" id="1590652"/>
    <lineage>
        <taxon>Bacteria</taxon>
        <taxon>Bacillati</taxon>
        <taxon>Bacillota</taxon>
        <taxon>Bacilli</taxon>
        <taxon>Bacillales</taxon>
        <taxon>Paenibacillaceae</taxon>
        <taxon>Cohnella</taxon>
    </lineage>
</organism>
<dbReference type="Proteomes" id="UP000054526">
    <property type="component" value="Unassembled WGS sequence"/>
</dbReference>
<accession>A0ABR5A249</accession>
<comment type="caution">
    <text evidence="1">The sequence shown here is derived from an EMBL/GenBank/DDBJ whole genome shotgun (WGS) entry which is preliminary data.</text>
</comment>
<sequence length="71" mass="8660">MVKVELKVVIEKAEIKQPGMNPWRKDLKRTVYTDGQKCFIRWKGFNYSHEINGKEYREVKNYGNEDRYYLQ</sequence>
<dbReference type="EMBL" id="JXAL01000024">
    <property type="protein sequence ID" value="KIL35143.1"/>
    <property type="molecule type" value="Genomic_DNA"/>
</dbReference>
<reference evidence="1 2" key="1">
    <citation type="submission" date="2014-12" db="EMBL/GenBank/DDBJ databases">
        <title>Draft genome sequence of Cohnella kolymensis strain B-2846.</title>
        <authorList>
            <person name="Karlyshev A.V."/>
            <person name="Kudryashova E.B."/>
        </authorList>
    </citation>
    <scope>NUCLEOTIDE SEQUENCE [LARGE SCALE GENOMIC DNA]</scope>
    <source>
        <strain evidence="1 2">VKM B-2846</strain>
    </source>
</reference>
<keyword evidence="2" id="KW-1185">Reference proteome</keyword>
<name>A0ABR5A249_9BACL</name>
<evidence type="ECO:0000313" key="2">
    <source>
        <dbReference type="Proteomes" id="UP000054526"/>
    </source>
</evidence>
<protein>
    <recommendedName>
        <fullName evidence="3">Transposase</fullName>
    </recommendedName>
</protein>
<evidence type="ECO:0000313" key="1">
    <source>
        <dbReference type="EMBL" id="KIL35143.1"/>
    </source>
</evidence>
<evidence type="ECO:0008006" key="3">
    <source>
        <dbReference type="Google" id="ProtNLM"/>
    </source>
</evidence>
<gene>
    <name evidence="1" type="ORF">SD71_16065</name>
</gene>
<proteinExistence type="predicted"/>